<reference evidence="20 21" key="1">
    <citation type="journal article" date="2015" name="Nature">
        <title>rRNA introns, odd ribosomes, and small enigmatic genomes across a large radiation of phyla.</title>
        <authorList>
            <person name="Brown C.T."/>
            <person name="Hug L.A."/>
            <person name="Thomas B.C."/>
            <person name="Sharon I."/>
            <person name="Castelle C.J."/>
            <person name="Singh A."/>
            <person name="Wilkins M.J."/>
            <person name="Williams K.H."/>
            <person name="Banfield J.F."/>
        </authorList>
    </citation>
    <scope>NUCLEOTIDE SEQUENCE [LARGE SCALE GENOMIC DNA]</scope>
</reference>
<dbReference type="InterPro" id="IPR050396">
    <property type="entry name" value="Glycosyltr_51/Transpeptidase"/>
</dbReference>
<dbReference type="PANTHER" id="PTHR32282">
    <property type="entry name" value="BINDING PROTEIN TRANSPEPTIDASE, PUTATIVE-RELATED"/>
    <property type="match status" value="1"/>
</dbReference>
<evidence type="ECO:0000313" key="21">
    <source>
        <dbReference type="Proteomes" id="UP000034235"/>
    </source>
</evidence>
<evidence type="ECO:0000256" key="17">
    <source>
        <dbReference type="SAM" id="Phobius"/>
    </source>
</evidence>
<evidence type="ECO:0000259" key="19">
    <source>
        <dbReference type="Pfam" id="PF00912"/>
    </source>
</evidence>
<dbReference type="AlphaFoldDB" id="A0A0G0LXA2"/>
<accession>A0A0G0LXA2</accession>
<evidence type="ECO:0000256" key="11">
    <source>
        <dbReference type="ARBA" id="ARBA00022984"/>
    </source>
</evidence>
<comment type="catalytic activity">
    <reaction evidence="15">
        <text>Preferential cleavage: (Ac)2-L-Lys-D-Ala-|-D-Ala. Also transpeptidation of peptidyl-alanyl moieties that are N-acyl substituents of D-alanine.</text>
        <dbReference type="EC" id="3.4.16.4"/>
    </reaction>
</comment>
<dbReference type="InterPro" id="IPR012338">
    <property type="entry name" value="Beta-lactam/transpept-like"/>
</dbReference>
<dbReference type="Gene3D" id="1.10.3810.10">
    <property type="entry name" value="Biosynthetic peptidoglycan transglycosylase-like"/>
    <property type="match status" value="1"/>
</dbReference>
<evidence type="ECO:0000256" key="10">
    <source>
        <dbReference type="ARBA" id="ARBA00022960"/>
    </source>
</evidence>
<evidence type="ECO:0000256" key="14">
    <source>
        <dbReference type="ARBA" id="ARBA00023316"/>
    </source>
</evidence>
<evidence type="ECO:0000313" key="20">
    <source>
        <dbReference type="EMBL" id="KKQ66049.1"/>
    </source>
</evidence>
<keyword evidence="13" id="KW-0511">Multifunctional enzyme</keyword>
<dbReference type="InterPro" id="IPR001264">
    <property type="entry name" value="Glyco_trans_51"/>
</dbReference>
<dbReference type="Proteomes" id="UP000034235">
    <property type="component" value="Unassembled WGS sequence"/>
</dbReference>
<keyword evidence="17" id="KW-1133">Transmembrane helix</keyword>
<keyword evidence="8" id="KW-0808">Transferase</keyword>
<organism evidence="20 21">
    <name type="scientific">Candidatus Daviesbacteria bacterium GW2011_GWA2_38_24</name>
    <dbReference type="NCBI Taxonomy" id="1618422"/>
    <lineage>
        <taxon>Bacteria</taxon>
        <taxon>Candidatus Daviesiibacteriota</taxon>
    </lineage>
</organism>
<dbReference type="GO" id="GO:0008658">
    <property type="term" value="F:penicillin binding"/>
    <property type="evidence" value="ECO:0007669"/>
    <property type="project" value="InterPro"/>
</dbReference>
<feature type="transmembrane region" description="Helical" evidence="17">
    <location>
        <begin position="12"/>
        <end position="33"/>
    </location>
</feature>
<dbReference type="GO" id="GO:0008955">
    <property type="term" value="F:peptidoglycan glycosyltransferase activity"/>
    <property type="evidence" value="ECO:0007669"/>
    <property type="project" value="UniProtKB-EC"/>
</dbReference>
<dbReference type="InterPro" id="IPR023346">
    <property type="entry name" value="Lysozyme-like_dom_sf"/>
</dbReference>
<dbReference type="SUPFAM" id="SSF56601">
    <property type="entry name" value="beta-lactamase/transpeptidase-like"/>
    <property type="match status" value="1"/>
</dbReference>
<sequence length="643" mass="70466">MDRIFPKPLRIGALLSTIAILAFGYSLFLIVLAHDLPDPHRLKEPNSPVTTEFTDRNGELLYRLYEGRNRTPLTLNDVSPHFINATVSIEDKNFFSHPGIDVFGITRAFISNLQNQNIQGGSTLTQQLIKNTLLTTERTWKRKVQEVLLSFWAERIYSKEQILTMYVNEAPYGGPNWGIDAAARSYFGKEAKDLNLAESAYLAGLPASPTIYSPYGPTSELGKERQKQVLRRMAEDGYITQAEADEAANRELAIKPPLHDLKAPHFVMYVRQLLEEKYGPKAVSQGGLRVQTTLDLQLQNTVQTIVSEEVNKLANLNVGNGAAMVTDPRTGHILAMVGSKDYYNPKFGNYNVTLAPRQPGSSIKPITYATGFKMGYSPGTVLLDTPTVFKSAWEVYAPVNYDGKFHGPVSIRTALGSSYNVPAVKMLATVGLPAMLQTARDLGITTLNDTDRYGLSLTLGAGEVKLLDMMTVYGTFSQMGVRHNLTPILKVTDSNGIVLEDNTLASGVSVLSPGIAYMITDILADNKARTPAFGPNSLLHIPGHTVPVKTGTTDNKKDNWAFGYTPEYVVGTWVGNNNNTPMNQALASGVTGASPIWNRIMTHLLKDKPDVAFVKPPEVVEGTTTPISFTDPFSTINLDQPGP</sequence>
<dbReference type="GO" id="GO:0005886">
    <property type="term" value="C:plasma membrane"/>
    <property type="evidence" value="ECO:0007669"/>
    <property type="project" value="UniProtKB-SubCell"/>
</dbReference>
<dbReference type="FunFam" id="1.10.3810.10:FF:000001">
    <property type="entry name" value="Penicillin-binding protein 1A"/>
    <property type="match status" value="1"/>
</dbReference>
<evidence type="ECO:0000256" key="9">
    <source>
        <dbReference type="ARBA" id="ARBA00022801"/>
    </source>
</evidence>
<evidence type="ECO:0000256" key="1">
    <source>
        <dbReference type="ARBA" id="ARBA00004236"/>
    </source>
</evidence>
<evidence type="ECO:0000256" key="7">
    <source>
        <dbReference type="ARBA" id="ARBA00022676"/>
    </source>
</evidence>
<dbReference type="EMBL" id="LBUP01000007">
    <property type="protein sequence ID" value="KKQ66049.1"/>
    <property type="molecule type" value="Genomic_DNA"/>
</dbReference>
<proteinExistence type="inferred from homology"/>
<keyword evidence="17" id="KW-0812">Transmembrane</keyword>
<dbReference type="GO" id="GO:0009252">
    <property type="term" value="P:peptidoglycan biosynthetic process"/>
    <property type="evidence" value="ECO:0007669"/>
    <property type="project" value="UniProtKB-KW"/>
</dbReference>
<feature type="domain" description="Glycosyl transferase family 51" evidence="19">
    <location>
        <begin position="58"/>
        <end position="233"/>
    </location>
</feature>
<dbReference type="GO" id="GO:0030288">
    <property type="term" value="C:outer membrane-bounded periplasmic space"/>
    <property type="evidence" value="ECO:0007669"/>
    <property type="project" value="TreeGrafter"/>
</dbReference>
<evidence type="ECO:0000256" key="16">
    <source>
        <dbReference type="ARBA" id="ARBA00049902"/>
    </source>
</evidence>
<keyword evidence="6" id="KW-0645">Protease</keyword>
<dbReference type="InterPro" id="IPR036950">
    <property type="entry name" value="PBP_transglycosylase"/>
</dbReference>
<dbReference type="GO" id="GO:0009002">
    <property type="term" value="F:serine-type D-Ala-D-Ala carboxypeptidase activity"/>
    <property type="evidence" value="ECO:0007669"/>
    <property type="project" value="UniProtKB-EC"/>
</dbReference>
<evidence type="ECO:0000256" key="6">
    <source>
        <dbReference type="ARBA" id="ARBA00022670"/>
    </source>
</evidence>
<gene>
    <name evidence="20" type="ORF">US86_C0007G0094</name>
</gene>
<keyword evidence="11" id="KW-0573">Peptidoglycan synthesis</keyword>
<keyword evidence="10" id="KW-0133">Cell shape</keyword>
<dbReference type="Pfam" id="PF00905">
    <property type="entry name" value="Transpeptidase"/>
    <property type="match status" value="1"/>
</dbReference>
<evidence type="ECO:0000256" key="3">
    <source>
        <dbReference type="ARBA" id="ARBA00007739"/>
    </source>
</evidence>
<dbReference type="PATRIC" id="fig|1618422.5.peg.1002"/>
<dbReference type="PANTHER" id="PTHR32282:SF11">
    <property type="entry name" value="PENICILLIN-BINDING PROTEIN 1B"/>
    <property type="match status" value="1"/>
</dbReference>
<dbReference type="GO" id="GO:0008360">
    <property type="term" value="P:regulation of cell shape"/>
    <property type="evidence" value="ECO:0007669"/>
    <property type="project" value="UniProtKB-KW"/>
</dbReference>
<protein>
    <submittedName>
        <fullName evidence="20">Uncharacterized protein</fullName>
    </submittedName>
</protein>
<evidence type="ECO:0000256" key="8">
    <source>
        <dbReference type="ARBA" id="ARBA00022679"/>
    </source>
</evidence>
<evidence type="ECO:0000256" key="4">
    <source>
        <dbReference type="ARBA" id="ARBA00022475"/>
    </source>
</evidence>
<comment type="caution">
    <text evidence="20">The sequence shown here is derived from an EMBL/GenBank/DDBJ whole genome shotgun (WGS) entry which is preliminary data.</text>
</comment>
<dbReference type="SUPFAM" id="SSF53955">
    <property type="entry name" value="Lysozyme-like"/>
    <property type="match status" value="1"/>
</dbReference>
<name>A0A0G0LXA2_9BACT</name>
<evidence type="ECO:0000256" key="5">
    <source>
        <dbReference type="ARBA" id="ARBA00022645"/>
    </source>
</evidence>
<keyword evidence="5" id="KW-0121">Carboxypeptidase</keyword>
<keyword evidence="12 17" id="KW-0472">Membrane</keyword>
<comment type="catalytic activity">
    <reaction evidence="16">
        <text>[GlcNAc-(1-&gt;4)-Mur2Ac(oyl-L-Ala-gamma-D-Glu-L-Lys-D-Ala-D-Ala)](n)-di-trans,octa-cis-undecaprenyl diphosphate + beta-D-GlcNAc-(1-&gt;4)-Mur2Ac(oyl-L-Ala-gamma-D-Glu-L-Lys-D-Ala-D-Ala)-di-trans,octa-cis-undecaprenyl diphosphate = [GlcNAc-(1-&gt;4)-Mur2Ac(oyl-L-Ala-gamma-D-Glu-L-Lys-D-Ala-D-Ala)](n+1)-di-trans,octa-cis-undecaprenyl diphosphate + di-trans,octa-cis-undecaprenyl diphosphate + H(+)</text>
        <dbReference type="Rhea" id="RHEA:23708"/>
        <dbReference type="Rhea" id="RHEA-COMP:9602"/>
        <dbReference type="Rhea" id="RHEA-COMP:9603"/>
        <dbReference type="ChEBI" id="CHEBI:15378"/>
        <dbReference type="ChEBI" id="CHEBI:58405"/>
        <dbReference type="ChEBI" id="CHEBI:60033"/>
        <dbReference type="ChEBI" id="CHEBI:78435"/>
        <dbReference type="EC" id="2.4.99.28"/>
    </reaction>
</comment>
<comment type="similarity">
    <text evidence="3">In the N-terminal section; belongs to the glycosyltransferase 51 family.</text>
</comment>
<comment type="subcellular location">
    <subcellularLocation>
        <location evidence="1">Cell membrane</location>
    </subcellularLocation>
</comment>
<keyword evidence="7" id="KW-0328">Glycosyltransferase</keyword>
<evidence type="ECO:0000256" key="15">
    <source>
        <dbReference type="ARBA" id="ARBA00034000"/>
    </source>
</evidence>
<feature type="domain" description="Penicillin-binding protein transpeptidase" evidence="18">
    <location>
        <begin position="321"/>
        <end position="587"/>
    </location>
</feature>
<keyword evidence="4" id="KW-1003">Cell membrane</keyword>
<evidence type="ECO:0000259" key="18">
    <source>
        <dbReference type="Pfam" id="PF00905"/>
    </source>
</evidence>
<dbReference type="InterPro" id="IPR001460">
    <property type="entry name" value="PCN-bd_Tpept"/>
</dbReference>
<evidence type="ECO:0000256" key="12">
    <source>
        <dbReference type="ARBA" id="ARBA00023136"/>
    </source>
</evidence>
<keyword evidence="14" id="KW-0961">Cell wall biogenesis/degradation</keyword>
<evidence type="ECO:0000256" key="2">
    <source>
        <dbReference type="ARBA" id="ARBA00007090"/>
    </source>
</evidence>
<dbReference type="GO" id="GO:0006508">
    <property type="term" value="P:proteolysis"/>
    <property type="evidence" value="ECO:0007669"/>
    <property type="project" value="UniProtKB-KW"/>
</dbReference>
<keyword evidence="9" id="KW-0378">Hydrolase</keyword>
<dbReference type="GO" id="GO:0071555">
    <property type="term" value="P:cell wall organization"/>
    <property type="evidence" value="ECO:0007669"/>
    <property type="project" value="UniProtKB-KW"/>
</dbReference>
<comment type="similarity">
    <text evidence="2">In the C-terminal section; belongs to the transpeptidase family.</text>
</comment>
<dbReference type="Gene3D" id="3.40.710.10">
    <property type="entry name" value="DD-peptidase/beta-lactamase superfamily"/>
    <property type="match status" value="1"/>
</dbReference>
<evidence type="ECO:0000256" key="13">
    <source>
        <dbReference type="ARBA" id="ARBA00023268"/>
    </source>
</evidence>
<dbReference type="Pfam" id="PF00912">
    <property type="entry name" value="Transgly"/>
    <property type="match status" value="1"/>
</dbReference>